<protein>
    <submittedName>
        <fullName evidence="2">Uncharacterized protein</fullName>
    </submittedName>
</protein>
<feature type="region of interest" description="Disordered" evidence="1">
    <location>
        <begin position="237"/>
        <end position="257"/>
    </location>
</feature>
<evidence type="ECO:0000313" key="2">
    <source>
        <dbReference type="EMBL" id="KAJ8443067.1"/>
    </source>
</evidence>
<feature type="compositionally biased region" description="Basic and acidic residues" evidence="1">
    <location>
        <begin position="125"/>
        <end position="135"/>
    </location>
</feature>
<feature type="compositionally biased region" description="Polar residues" evidence="1">
    <location>
        <begin position="115"/>
        <end position="124"/>
    </location>
</feature>
<dbReference type="AlphaFoldDB" id="A0A9Q1QI52"/>
<evidence type="ECO:0000313" key="3">
    <source>
        <dbReference type="Proteomes" id="UP001153076"/>
    </source>
</evidence>
<proteinExistence type="predicted"/>
<feature type="compositionally biased region" description="Polar residues" evidence="1">
    <location>
        <begin position="247"/>
        <end position="257"/>
    </location>
</feature>
<sequence>MEEVLSNHEELDLWYVSVKKCDNRFHTMKADVILSIEDSGYRLKIKEVGQSVQVIQPAHIPWSSPLAEVMDSNHGVVGFEDLDDEVALEDDMECNNWRRDVIANAKQVGKEVNETSKIPINSNTTREDERPKDNPFESVHPQSRTKTACFSQNGYSEEIFKATQHLYSLEADAKHKEPEINDKQPPGFERNDNGNHVLVFSPIKEINVPLLGFESIVTPLTSKKVPRRNLQVIDRRVTRSQKKLANPHSSSSQDTSESLIKLAKEMLEVGKLLRMVLIDKEEAALGRITDSLRKERKALRNKLPKDLAQVSE</sequence>
<name>A0A9Q1QI52_9CARY</name>
<dbReference type="Proteomes" id="UP001153076">
    <property type="component" value="Unassembled WGS sequence"/>
</dbReference>
<accession>A0A9Q1QI52</accession>
<comment type="caution">
    <text evidence="2">The sequence shown here is derived from an EMBL/GenBank/DDBJ whole genome shotgun (WGS) entry which is preliminary data.</text>
</comment>
<organism evidence="2 3">
    <name type="scientific">Carnegiea gigantea</name>
    <dbReference type="NCBI Taxonomy" id="171969"/>
    <lineage>
        <taxon>Eukaryota</taxon>
        <taxon>Viridiplantae</taxon>
        <taxon>Streptophyta</taxon>
        <taxon>Embryophyta</taxon>
        <taxon>Tracheophyta</taxon>
        <taxon>Spermatophyta</taxon>
        <taxon>Magnoliopsida</taxon>
        <taxon>eudicotyledons</taxon>
        <taxon>Gunneridae</taxon>
        <taxon>Pentapetalae</taxon>
        <taxon>Caryophyllales</taxon>
        <taxon>Cactineae</taxon>
        <taxon>Cactaceae</taxon>
        <taxon>Cactoideae</taxon>
        <taxon>Echinocereeae</taxon>
        <taxon>Carnegiea</taxon>
    </lineage>
</organism>
<reference evidence="2" key="1">
    <citation type="submission" date="2022-04" db="EMBL/GenBank/DDBJ databases">
        <title>Carnegiea gigantea Genome sequencing and assembly v2.</title>
        <authorList>
            <person name="Copetti D."/>
            <person name="Sanderson M.J."/>
            <person name="Burquez A."/>
            <person name="Wojciechowski M.F."/>
        </authorList>
    </citation>
    <scope>NUCLEOTIDE SEQUENCE</scope>
    <source>
        <strain evidence="2">SGP5-SGP5p</strain>
        <tissue evidence="2">Aerial part</tissue>
    </source>
</reference>
<evidence type="ECO:0000256" key="1">
    <source>
        <dbReference type="SAM" id="MobiDB-lite"/>
    </source>
</evidence>
<dbReference type="EMBL" id="JAKOGI010000127">
    <property type="protein sequence ID" value="KAJ8443067.1"/>
    <property type="molecule type" value="Genomic_DNA"/>
</dbReference>
<keyword evidence="3" id="KW-1185">Reference proteome</keyword>
<feature type="region of interest" description="Disordered" evidence="1">
    <location>
        <begin position="113"/>
        <end position="145"/>
    </location>
</feature>
<dbReference type="OrthoDB" id="998068at2759"/>
<gene>
    <name evidence="2" type="ORF">Cgig2_004272</name>
</gene>